<dbReference type="InterPro" id="IPR032783">
    <property type="entry name" value="AraC_lig"/>
</dbReference>
<keyword evidence="2" id="KW-0238">DNA-binding</keyword>
<dbReference type="RefSeq" id="WP_149688958.1">
    <property type="nucleotide sequence ID" value="NZ_SDPQ02000002.1"/>
</dbReference>
<evidence type="ECO:0000256" key="2">
    <source>
        <dbReference type="ARBA" id="ARBA00023125"/>
    </source>
</evidence>
<dbReference type="GO" id="GO:0043565">
    <property type="term" value="F:sequence-specific DNA binding"/>
    <property type="evidence" value="ECO:0007669"/>
    <property type="project" value="InterPro"/>
</dbReference>
<dbReference type="Pfam" id="PF12833">
    <property type="entry name" value="HTH_18"/>
    <property type="match status" value="1"/>
</dbReference>
<comment type="caution">
    <text evidence="5">The sequence shown here is derived from an EMBL/GenBank/DDBJ whole genome shotgun (WGS) entry which is preliminary data.</text>
</comment>
<gene>
    <name evidence="5" type="ORF">ESP70_009025</name>
</gene>
<dbReference type="InterPro" id="IPR018062">
    <property type="entry name" value="HTH_AraC-typ_CS"/>
</dbReference>
<accession>A0A5M4FDV8</accession>
<dbReference type="Pfam" id="PF12852">
    <property type="entry name" value="Cupin_6"/>
    <property type="match status" value="1"/>
</dbReference>
<dbReference type="Proteomes" id="UP000380867">
    <property type="component" value="Unassembled WGS sequence"/>
</dbReference>
<dbReference type="AlphaFoldDB" id="A0A5M4FDV8"/>
<dbReference type="EMBL" id="SDPQ02000002">
    <property type="protein sequence ID" value="KAA1397507.1"/>
    <property type="molecule type" value="Genomic_DNA"/>
</dbReference>
<dbReference type="OrthoDB" id="241790at2"/>
<keyword evidence="1" id="KW-0805">Transcription regulation</keyword>
<sequence length="311" mass="33555">MDTLSGLLDGPRANGAFLMRSVLTSPWSLRIQDEAPLSIAVVVRGEAWVVPDGDEPVRLGPGDVMVARGPEPYTVADLPDSEPQVFINPGQHCTDAEGNSLEDVMTLGTRSWGNDPEGATMIVTGTYESTRAISARLLRSLPQLFVLRDGEWNGELVAVLCAEMQREDLGQEVFLDRLLDLVVIAAVRDWFTRDASRAPAWHRAAADPVLGPALRLLEDDVARPWTLASLAAEVGVSRAGLARRFSTVLGEPAMAYLTSLRLDLAADLLREPDLTIAAVARQVGYGSPFALSAAFKRVRGVSPAHHRAMVG</sequence>
<reference evidence="5" key="1">
    <citation type="submission" date="2019-09" db="EMBL/GenBank/DDBJ databases">
        <authorList>
            <person name="Li J."/>
        </authorList>
    </citation>
    <scope>NUCLEOTIDE SEQUENCE [LARGE SCALE GENOMIC DNA]</scope>
    <source>
        <strain evidence="5">JCM 14732</strain>
    </source>
</reference>
<dbReference type="InterPro" id="IPR050204">
    <property type="entry name" value="AraC_XylS_family_regulators"/>
</dbReference>
<dbReference type="PANTHER" id="PTHR46796">
    <property type="entry name" value="HTH-TYPE TRANSCRIPTIONAL ACTIVATOR RHAS-RELATED"/>
    <property type="match status" value="1"/>
</dbReference>
<protein>
    <submittedName>
        <fullName evidence="5">AraC family transcriptional regulator</fullName>
    </submittedName>
</protein>
<evidence type="ECO:0000256" key="1">
    <source>
        <dbReference type="ARBA" id="ARBA00023015"/>
    </source>
</evidence>
<dbReference type="Gene3D" id="1.10.10.60">
    <property type="entry name" value="Homeodomain-like"/>
    <property type="match status" value="2"/>
</dbReference>
<evidence type="ECO:0000313" key="5">
    <source>
        <dbReference type="EMBL" id="KAA1397507.1"/>
    </source>
</evidence>
<organism evidence="5 6">
    <name type="scientific">Aeromicrobium ginsengisoli</name>
    <dbReference type="NCBI Taxonomy" id="363867"/>
    <lineage>
        <taxon>Bacteria</taxon>
        <taxon>Bacillati</taxon>
        <taxon>Actinomycetota</taxon>
        <taxon>Actinomycetes</taxon>
        <taxon>Propionibacteriales</taxon>
        <taxon>Nocardioidaceae</taxon>
        <taxon>Aeromicrobium</taxon>
    </lineage>
</organism>
<feature type="domain" description="HTH araC/xylS-type" evidence="4">
    <location>
        <begin position="211"/>
        <end position="309"/>
    </location>
</feature>
<keyword evidence="3" id="KW-0804">Transcription</keyword>
<evidence type="ECO:0000259" key="4">
    <source>
        <dbReference type="PROSITE" id="PS01124"/>
    </source>
</evidence>
<keyword evidence="6" id="KW-1185">Reference proteome</keyword>
<dbReference type="GO" id="GO:0003700">
    <property type="term" value="F:DNA-binding transcription factor activity"/>
    <property type="evidence" value="ECO:0007669"/>
    <property type="project" value="InterPro"/>
</dbReference>
<dbReference type="InterPro" id="IPR009057">
    <property type="entry name" value="Homeodomain-like_sf"/>
</dbReference>
<proteinExistence type="predicted"/>
<dbReference type="SUPFAM" id="SSF46689">
    <property type="entry name" value="Homeodomain-like"/>
    <property type="match status" value="2"/>
</dbReference>
<dbReference type="InterPro" id="IPR018060">
    <property type="entry name" value="HTH_AraC"/>
</dbReference>
<evidence type="ECO:0000313" key="6">
    <source>
        <dbReference type="Proteomes" id="UP000380867"/>
    </source>
</evidence>
<dbReference type="SMART" id="SM00342">
    <property type="entry name" value="HTH_ARAC"/>
    <property type="match status" value="1"/>
</dbReference>
<evidence type="ECO:0000256" key="3">
    <source>
        <dbReference type="ARBA" id="ARBA00023163"/>
    </source>
</evidence>
<dbReference type="PROSITE" id="PS01124">
    <property type="entry name" value="HTH_ARAC_FAMILY_2"/>
    <property type="match status" value="1"/>
</dbReference>
<dbReference type="PROSITE" id="PS00041">
    <property type="entry name" value="HTH_ARAC_FAMILY_1"/>
    <property type="match status" value="1"/>
</dbReference>
<name>A0A5M4FDV8_9ACTN</name>
<dbReference type="PANTHER" id="PTHR46796:SF13">
    <property type="entry name" value="HTH-TYPE TRANSCRIPTIONAL ACTIVATOR RHAS"/>
    <property type="match status" value="1"/>
</dbReference>